<dbReference type="PANTHER" id="PTHR31197:SF2">
    <property type="entry name" value="C2H2-TYPE DOMAIN-CONTAINING PROTEIN"/>
    <property type="match status" value="1"/>
</dbReference>
<keyword evidence="3" id="KW-1185">Reference proteome</keyword>
<reference evidence="2 3" key="1">
    <citation type="submission" date="2018-10" db="EMBL/GenBank/DDBJ databases">
        <title>A high-quality apple genome assembly.</title>
        <authorList>
            <person name="Hu J."/>
        </authorList>
    </citation>
    <scope>NUCLEOTIDE SEQUENCE [LARGE SCALE GENOMIC DNA]</scope>
    <source>
        <strain evidence="3">cv. HFTH1</strain>
        <tissue evidence="2">Young leaf</tissue>
    </source>
</reference>
<accession>A0A498J015</accession>
<name>A0A498J015_MALDO</name>
<evidence type="ECO:0000313" key="3">
    <source>
        <dbReference type="Proteomes" id="UP000290289"/>
    </source>
</evidence>
<sequence>MAGVKRRLDTDSDIRALNKELDAVSCPICMDHPHNAVLLLCSSHDKGCRSYICDTSYRHSNCLDRFKKLRENTRNSPTLPSPLPINRYGPSITSDLNIPLRIDSNEANESHNLIESNSVLSVNLPGLRQQNVIQDLNRPFEAQPEGVMEVVDSESFQERAEHDDLDGEISPESQLSLKCPMCRGAILGWEVVEDARKYLNLKKRSCSRESCSFSGNYQELRRHARRVHPTTRPSDIDPSRERAWRHLEHQREFGDVASAIHSAMPGAVVVGDYVIENGDRLAGGGESGVVEANGPWWTTLFLFQMIGSADRAGEPRARSRAWTRHRRSAGALNERRFLWGENLLGLQDDDDDGDNDDDNMPMINHRDLSPIPRRRRRLTRLRVKVGQEGEEISSSTNKKATTNDQEVKPNYVIVFRRGSVGVYRKSKGVEESKLGSKKFKPFTFLCRKDVTTACFYSTLQLKRLSSINRRQARQHWIQSMKIMKKEDIAGGLGISSTKADSANVGNKVLPVTDSTLSTSTSTNEQCGTSEKKETLKGDRTKTLSRMKELLRWAAAAKSEKSGKYFARKIMQFRNRATLKAVAYDDRLSNDLPKISFRWDLESCSTTSSAYTALSTASSLKNDQIISLPSLNSTKFQHLVDLELK</sequence>
<proteinExistence type="predicted"/>
<dbReference type="Proteomes" id="UP000290289">
    <property type="component" value="Chromosome 10"/>
</dbReference>
<dbReference type="AlphaFoldDB" id="A0A498J015"/>
<feature type="region of interest" description="Disordered" evidence="1">
    <location>
        <begin position="348"/>
        <end position="367"/>
    </location>
</feature>
<gene>
    <name evidence="2" type="ORF">DVH24_028633</name>
</gene>
<evidence type="ECO:0000256" key="1">
    <source>
        <dbReference type="SAM" id="MobiDB-lite"/>
    </source>
</evidence>
<dbReference type="Pfam" id="PF07800">
    <property type="entry name" value="DUF1644"/>
    <property type="match status" value="1"/>
</dbReference>
<feature type="compositionally biased region" description="Acidic residues" evidence="1">
    <location>
        <begin position="348"/>
        <end position="359"/>
    </location>
</feature>
<protein>
    <submittedName>
        <fullName evidence="2">Uncharacterized protein</fullName>
    </submittedName>
</protein>
<organism evidence="2 3">
    <name type="scientific">Malus domestica</name>
    <name type="common">Apple</name>
    <name type="synonym">Pyrus malus</name>
    <dbReference type="NCBI Taxonomy" id="3750"/>
    <lineage>
        <taxon>Eukaryota</taxon>
        <taxon>Viridiplantae</taxon>
        <taxon>Streptophyta</taxon>
        <taxon>Embryophyta</taxon>
        <taxon>Tracheophyta</taxon>
        <taxon>Spermatophyta</taxon>
        <taxon>Magnoliopsida</taxon>
        <taxon>eudicotyledons</taxon>
        <taxon>Gunneridae</taxon>
        <taxon>Pentapetalae</taxon>
        <taxon>rosids</taxon>
        <taxon>fabids</taxon>
        <taxon>Rosales</taxon>
        <taxon>Rosaceae</taxon>
        <taxon>Amygdaloideae</taxon>
        <taxon>Maleae</taxon>
        <taxon>Malus</taxon>
    </lineage>
</organism>
<dbReference type="EMBL" id="RDQH01000336">
    <property type="protein sequence ID" value="RXH87133.1"/>
    <property type="molecule type" value="Genomic_DNA"/>
</dbReference>
<dbReference type="InterPro" id="IPR012866">
    <property type="entry name" value="DUF1644"/>
</dbReference>
<comment type="caution">
    <text evidence="2">The sequence shown here is derived from an EMBL/GenBank/DDBJ whole genome shotgun (WGS) entry which is preliminary data.</text>
</comment>
<evidence type="ECO:0000313" key="2">
    <source>
        <dbReference type="EMBL" id="RXH87133.1"/>
    </source>
</evidence>
<dbReference type="PANTHER" id="PTHR31197">
    <property type="entry name" value="OS01G0612600 PROTEIN"/>
    <property type="match status" value="1"/>
</dbReference>